<keyword evidence="4" id="KW-0862">Zinc</keyword>
<dbReference type="Gene3D" id="3.10.20.90">
    <property type="entry name" value="Phosphatidylinositol 3-kinase Catalytic Subunit, Chain A, domain 1"/>
    <property type="match status" value="1"/>
</dbReference>
<dbReference type="EMBL" id="NHZQ01000447">
    <property type="protein sequence ID" value="PSK34325.1"/>
    <property type="molecule type" value="Genomic_DNA"/>
</dbReference>
<organism evidence="8 9">
    <name type="scientific">Elsinoe australis</name>
    <dbReference type="NCBI Taxonomy" id="40998"/>
    <lineage>
        <taxon>Eukaryota</taxon>
        <taxon>Fungi</taxon>
        <taxon>Dikarya</taxon>
        <taxon>Ascomycota</taxon>
        <taxon>Pezizomycotina</taxon>
        <taxon>Dothideomycetes</taxon>
        <taxon>Dothideomycetidae</taxon>
        <taxon>Myriangiales</taxon>
        <taxon>Elsinoaceae</taxon>
        <taxon>Elsinoe</taxon>
    </lineage>
</organism>
<dbReference type="Proteomes" id="UP000243723">
    <property type="component" value="Unassembled WGS sequence"/>
</dbReference>
<dbReference type="SMART" id="SM00166">
    <property type="entry name" value="UBX"/>
    <property type="match status" value="1"/>
</dbReference>
<dbReference type="Pfam" id="PF24560">
    <property type="entry name" value="zf-C2H2_OTU1_C"/>
    <property type="match status" value="1"/>
</dbReference>
<dbReference type="InterPro" id="IPR015940">
    <property type="entry name" value="UBA"/>
</dbReference>
<evidence type="ECO:0000256" key="2">
    <source>
        <dbReference type="ARBA" id="ARBA00022490"/>
    </source>
</evidence>
<dbReference type="SUPFAM" id="SSF46934">
    <property type="entry name" value="UBA-like"/>
    <property type="match status" value="1"/>
</dbReference>
<gene>
    <name evidence="8" type="ORF">B9Z65_8651</name>
</gene>
<evidence type="ECO:0000256" key="4">
    <source>
        <dbReference type="PROSITE-ProRule" id="PRU00042"/>
    </source>
</evidence>
<feature type="compositionally biased region" description="Low complexity" evidence="5">
    <location>
        <begin position="205"/>
        <end position="229"/>
    </location>
</feature>
<dbReference type="InterPro" id="IPR013087">
    <property type="entry name" value="Znf_C2H2_type"/>
</dbReference>
<comment type="subcellular location">
    <subcellularLocation>
        <location evidence="1">Cytoplasm</location>
    </subcellularLocation>
</comment>
<dbReference type="GO" id="GO:0031397">
    <property type="term" value="P:negative regulation of protein ubiquitination"/>
    <property type="evidence" value="ECO:0007669"/>
    <property type="project" value="TreeGrafter"/>
</dbReference>
<dbReference type="InterPro" id="IPR029071">
    <property type="entry name" value="Ubiquitin-like_domsf"/>
</dbReference>
<dbReference type="InterPro" id="IPR057766">
    <property type="entry name" value="Znf-C2H2_OTU1-like_C"/>
</dbReference>
<keyword evidence="2" id="KW-0963">Cytoplasm</keyword>
<dbReference type="AlphaFoldDB" id="A0A2P7YEC9"/>
<keyword evidence="4" id="KW-0863">Zinc-finger</keyword>
<evidence type="ECO:0000256" key="1">
    <source>
        <dbReference type="ARBA" id="ARBA00004496"/>
    </source>
</evidence>
<evidence type="ECO:0000259" key="7">
    <source>
        <dbReference type="PROSITE" id="PS50157"/>
    </source>
</evidence>
<dbReference type="Pfam" id="PF00627">
    <property type="entry name" value="UBA"/>
    <property type="match status" value="1"/>
</dbReference>
<dbReference type="PROSITE" id="PS50033">
    <property type="entry name" value="UBX"/>
    <property type="match status" value="1"/>
</dbReference>
<dbReference type="GO" id="GO:0032435">
    <property type="term" value="P:negative regulation of proteasomal ubiquitin-dependent protein catabolic process"/>
    <property type="evidence" value="ECO:0007669"/>
    <property type="project" value="TreeGrafter"/>
</dbReference>
<dbReference type="GO" id="GO:0005737">
    <property type="term" value="C:cytoplasm"/>
    <property type="evidence" value="ECO:0007669"/>
    <property type="project" value="UniProtKB-SubCell"/>
</dbReference>
<keyword evidence="9" id="KW-1185">Reference proteome</keyword>
<keyword evidence="3" id="KW-0175">Coiled coil</keyword>
<evidence type="ECO:0000256" key="5">
    <source>
        <dbReference type="SAM" id="MobiDB-lite"/>
    </source>
</evidence>
<protein>
    <submittedName>
        <fullName evidence="8">Uncharacterized protein</fullName>
    </submittedName>
</protein>
<feature type="domain" description="UBX" evidence="6">
    <location>
        <begin position="226"/>
        <end position="303"/>
    </location>
</feature>
<comment type="caution">
    <text evidence="8">The sequence shown here is derived from an EMBL/GenBank/DDBJ whole genome shotgun (WGS) entry which is preliminary data.</text>
</comment>
<dbReference type="PANTHER" id="PTHR46340:SF1">
    <property type="entry name" value="UBX DOMAIN-CONTAINING PROTEIN 1"/>
    <property type="match status" value="1"/>
</dbReference>
<accession>A0A2P7YEC9</accession>
<name>A0A2P7YEC9_9PEZI</name>
<reference evidence="8 9" key="1">
    <citation type="submission" date="2017-05" db="EMBL/GenBank/DDBJ databases">
        <title>Draft genome sequence of Elsinoe australis.</title>
        <authorList>
            <person name="Cheng Q."/>
        </authorList>
    </citation>
    <scope>NUCLEOTIDE SEQUENCE [LARGE SCALE GENOMIC DNA]</scope>
    <source>
        <strain evidence="8 9">NL1</strain>
    </source>
</reference>
<dbReference type="SUPFAM" id="SSF54236">
    <property type="entry name" value="Ubiquitin-like"/>
    <property type="match status" value="1"/>
</dbReference>
<dbReference type="Gene3D" id="1.10.8.10">
    <property type="entry name" value="DNA helicase RuvA subunit, C-terminal domain"/>
    <property type="match status" value="1"/>
</dbReference>
<dbReference type="Pfam" id="PF00789">
    <property type="entry name" value="UBX"/>
    <property type="match status" value="1"/>
</dbReference>
<evidence type="ECO:0000259" key="6">
    <source>
        <dbReference type="PROSITE" id="PS50033"/>
    </source>
</evidence>
<dbReference type="InterPro" id="IPR009060">
    <property type="entry name" value="UBA-like_sf"/>
</dbReference>
<dbReference type="PANTHER" id="PTHR46340">
    <property type="entry name" value="UBX DOMAIN-CONTAINING PROTEIN 1"/>
    <property type="match status" value="1"/>
</dbReference>
<keyword evidence="4" id="KW-0479">Metal-binding</keyword>
<dbReference type="PROSITE" id="PS50157">
    <property type="entry name" value="ZINC_FINGER_C2H2_2"/>
    <property type="match status" value="1"/>
</dbReference>
<feature type="region of interest" description="Disordered" evidence="5">
    <location>
        <begin position="83"/>
        <end position="231"/>
    </location>
</feature>
<feature type="domain" description="C2H2-type" evidence="7">
    <location>
        <begin position="67"/>
        <end position="96"/>
    </location>
</feature>
<evidence type="ECO:0000313" key="8">
    <source>
        <dbReference type="EMBL" id="PSK34325.1"/>
    </source>
</evidence>
<feature type="compositionally biased region" description="Basic and acidic residues" evidence="5">
    <location>
        <begin position="106"/>
        <end position="203"/>
    </location>
</feature>
<dbReference type="InterPro" id="IPR001012">
    <property type="entry name" value="UBX_dom"/>
</dbReference>
<feature type="region of interest" description="Disordered" evidence="5">
    <location>
        <begin position="38"/>
        <end position="63"/>
    </location>
</feature>
<dbReference type="CDD" id="cd01767">
    <property type="entry name" value="UBX"/>
    <property type="match status" value="1"/>
</dbReference>
<evidence type="ECO:0000313" key="9">
    <source>
        <dbReference type="Proteomes" id="UP000243723"/>
    </source>
</evidence>
<dbReference type="GO" id="GO:0036435">
    <property type="term" value="F:K48-linked polyubiquitin modification-dependent protein binding"/>
    <property type="evidence" value="ECO:0007669"/>
    <property type="project" value="TreeGrafter"/>
</dbReference>
<feature type="compositionally biased region" description="Acidic residues" evidence="5">
    <location>
        <begin position="44"/>
        <end position="54"/>
    </location>
</feature>
<proteinExistence type="predicted"/>
<dbReference type="GO" id="GO:0008270">
    <property type="term" value="F:zinc ion binding"/>
    <property type="evidence" value="ECO:0007669"/>
    <property type="project" value="UniProtKB-KW"/>
</dbReference>
<sequence length="304" mass="33931">MSDIDTLKEMGFEEEKATLAMKKGGNLQGAIDWLEKNQDKSMEDLLEEAEEEPDAPNIPAGESARSLVCKDCGKKFRSQAQAEFHASKSEHMNFEESTEEIAPLTEEEKKAKLEMLRQKLAEKRAGQSEQDKLDKKRNDEISKKKAKDLQDIKEDLAKKEQIKEAQKKRQEKQADIEAKKRIKAKIEEDKEARRLKAEQEKAARAGQPVPQAAEPVAASKPSAPKPAASYTEARLRLQTPSGTIQKSFPVETTLFEVAQAIAQENGFQVSSFTSNFPKKIYDSQDMGQTLKEAGLVPSAALIVK</sequence>
<evidence type="ECO:0000256" key="3">
    <source>
        <dbReference type="ARBA" id="ARBA00023054"/>
    </source>
</evidence>
<feature type="compositionally biased region" description="Basic and acidic residues" evidence="5">
    <location>
        <begin position="85"/>
        <end position="94"/>
    </location>
</feature>
<dbReference type="GO" id="GO:0005634">
    <property type="term" value="C:nucleus"/>
    <property type="evidence" value="ECO:0007669"/>
    <property type="project" value="TreeGrafter"/>
</dbReference>
<dbReference type="PROSITE" id="PS00028">
    <property type="entry name" value="ZINC_FINGER_C2H2_1"/>
    <property type="match status" value="1"/>
</dbReference>
<dbReference type="GO" id="GO:1903094">
    <property type="term" value="P:negative regulation of protein K48-linked deubiquitination"/>
    <property type="evidence" value="ECO:0007669"/>
    <property type="project" value="TreeGrafter"/>
</dbReference>
<dbReference type="STRING" id="40998.A0A2P7YEC9"/>
<dbReference type="OrthoDB" id="10254930at2759"/>